<dbReference type="AlphaFoldDB" id="A0A9D2K009"/>
<feature type="domain" description="UmuC" evidence="6">
    <location>
        <begin position="7"/>
        <end position="196"/>
    </location>
</feature>
<protein>
    <submittedName>
        <fullName evidence="7">DNA repair protein</fullName>
    </submittedName>
</protein>
<evidence type="ECO:0000313" key="8">
    <source>
        <dbReference type="Proteomes" id="UP000824102"/>
    </source>
</evidence>
<keyword evidence="5" id="KW-0239">DNA-directed DNA polymerase</keyword>
<dbReference type="InterPro" id="IPR050116">
    <property type="entry name" value="DNA_polymerase-Y"/>
</dbReference>
<dbReference type="InterPro" id="IPR043128">
    <property type="entry name" value="Rev_trsase/Diguanyl_cyclase"/>
</dbReference>
<proteinExistence type="inferred from homology"/>
<organism evidence="7 8">
    <name type="scientific">Candidatus Gallimonas intestinavium</name>
    <dbReference type="NCBI Taxonomy" id="2838603"/>
    <lineage>
        <taxon>Bacteria</taxon>
        <taxon>Bacillati</taxon>
        <taxon>Bacillota</taxon>
        <taxon>Clostridia</taxon>
        <taxon>Candidatus Gallimonas</taxon>
    </lineage>
</organism>
<dbReference type="Gene3D" id="3.30.70.270">
    <property type="match status" value="1"/>
</dbReference>
<dbReference type="InterPro" id="IPR017961">
    <property type="entry name" value="DNA_pol_Y-fam_little_finger"/>
</dbReference>
<dbReference type="GO" id="GO:0042276">
    <property type="term" value="P:error-prone translesion synthesis"/>
    <property type="evidence" value="ECO:0007669"/>
    <property type="project" value="TreeGrafter"/>
</dbReference>
<reference evidence="7" key="2">
    <citation type="submission" date="2021-04" db="EMBL/GenBank/DDBJ databases">
        <authorList>
            <person name="Gilroy R."/>
        </authorList>
    </citation>
    <scope>NUCLEOTIDE SEQUENCE</scope>
    <source>
        <strain evidence="7">ChiW7-2402</strain>
    </source>
</reference>
<evidence type="ECO:0000259" key="6">
    <source>
        <dbReference type="PROSITE" id="PS50173"/>
    </source>
</evidence>
<comment type="caution">
    <text evidence="7">The sequence shown here is derived from an EMBL/GenBank/DDBJ whole genome shotgun (WGS) entry which is preliminary data.</text>
</comment>
<evidence type="ECO:0000256" key="3">
    <source>
        <dbReference type="ARBA" id="ARBA00022695"/>
    </source>
</evidence>
<dbReference type="GO" id="GO:0009432">
    <property type="term" value="P:SOS response"/>
    <property type="evidence" value="ECO:0007669"/>
    <property type="project" value="TreeGrafter"/>
</dbReference>
<keyword evidence="4" id="KW-0227">DNA damage</keyword>
<evidence type="ECO:0000256" key="5">
    <source>
        <dbReference type="ARBA" id="ARBA00022932"/>
    </source>
</evidence>
<accession>A0A9D2K009</accession>
<dbReference type="Gene3D" id="1.10.150.20">
    <property type="entry name" value="5' to 3' exonuclease, C-terminal subdomain"/>
    <property type="match status" value="1"/>
</dbReference>
<dbReference type="InterPro" id="IPR001126">
    <property type="entry name" value="UmuC"/>
</dbReference>
<keyword evidence="2" id="KW-0515">Mutator protein</keyword>
<evidence type="ECO:0000256" key="4">
    <source>
        <dbReference type="ARBA" id="ARBA00022763"/>
    </source>
</evidence>
<name>A0A9D2K009_9FIRM</name>
<dbReference type="Proteomes" id="UP000824102">
    <property type="component" value="Unassembled WGS sequence"/>
</dbReference>
<dbReference type="EMBL" id="DXBB01000023">
    <property type="protein sequence ID" value="HIZ72174.1"/>
    <property type="molecule type" value="Genomic_DNA"/>
</dbReference>
<dbReference type="PROSITE" id="PS50173">
    <property type="entry name" value="UMUC"/>
    <property type="match status" value="1"/>
</dbReference>
<dbReference type="InterPro" id="IPR043502">
    <property type="entry name" value="DNA/RNA_pol_sf"/>
</dbReference>
<dbReference type="GO" id="GO:0006281">
    <property type="term" value="P:DNA repair"/>
    <property type="evidence" value="ECO:0007669"/>
    <property type="project" value="InterPro"/>
</dbReference>
<sequence>MGKQRVYACIDMKSFFASVECAERGLNPMEAQLIVADESRGEGTICLAVSPKLKQLGVRNRCRMFEVPKHLQFIVARPRMQKYIDYAAEIYGIYLDYMHKGDIYVYSIDESFLDITDYLSVYKKTPKEFVKFLIEEIARRTHIPATAGIGTNLYLAKIALDITAKKSPDRIGYLDEALFQKTLWDHTPLTDFWGIAKGIAARLDRKGVYTMRGIAHLPEETLYKEFGVNAELLIDHAWGREPCTMEDIKNYRAKSHSVSHSQVLFSDYPYEKAKIVFEEMARTGCLELMRRKVIAGRISLSVGYSKEAHAPTGGSRKLPFSSNLPKKLVPALLALFEETTFKNLPIRRLGVGFELLSDESCEGYDLFTNWEEVEKEKRVNRAALEIQKKFGKNALVTAADLQEGATLLERNKLIGGHNADG</sequence>
<dbReference type="InterPro" id="IPR036775">
    <property type="entry name" value="DNA_pol_Y-fam_lit_finger_sf"/>
</dbReference>
<reference evidence="7" key="1">
    <citation type="journal article" date="2021" name="PeerJ">
        <title>Extensive microbial diversity within the chicken gut microbiome revealed by metagenomics and culture.</title>
        <authorList>
            <person name="Gilroy R."/>
            <person name="Ravi A."/>
            <person name="Getino M."/>
            <person name="Pursley I."/>
            <person name="Horton D.L."/>
            <person name="Alikhan N.F."/>
            <person name="Baker D."/>
            <person name="Gharbi K."/>
            <person name="Hall N."/>
            <person name="Watson M."/>
            <person name="Adriaenssens E.M."/>
            <person name="Foster-Nyarko E."/>
            <person name="Jarju S."/>
            <person name="Secka A."/>
            <person name="Antonio M."/>
            <person name="Oren A."/>
            <person name="Chaudhuri R.R."/>
            <person name="La Ragione R."/>
            <person name="Hildebrand F."/>
            <person name="Pallen M.J."/>
        </authorList>
    </citation>
    <scope>NUCLEOTIDE SEQUENCE</scope>
    <source>
        <strain evidence="7">ChiW7-2402</strain>
    </source>
</reference>
<evidence type="ECO:0000256" key="2">
    <source>
        <dbReference type="ARBA" id="ARBA00022457"/>
    </source>
</evidence>
<evidence type="ECO:0000313" key="7">
    <source>
        <dbReference type="EMBL" id="HIZ72174.1"/>
    </source>
</evidence>
<dbReference type="Gene3D" id="3.40.1170.60">
    <property type="match status" value="1"/>
</dbReference>
<dbReference type="PANTHER" id="PTHR11076">
    <property type="entry name" value="DNA REPAIR POLYMERASE UMUC / TRANSFERASE FAMILY MEMBER"/>
    <property type="match status" value="1"/>
</dbReference>
<dbReference type="GO" id="GO:0003887">
    <property type="term" value="F:DNA-directed DNA polymerase activity"/>
    <property type="evidence" value="ECO:0007669"/>
    <property type="project" value="UniProtKB-KW"/>
</dbReference>
<evidence type="ECO:0000256" key="1">
    <source>
        <dbReference type="ARBA" id="ARBA00010945"/>
    </source>
</evidence>
<gene>
    <name evidence="7" type="ORF">H9964_01175</name>
</gene>
<comment type="similarity">
    <text evidence="1">Belongs to the DNA polymerase type-Y family.</text>
</comment>
<dbReference type="GO" id="GO:0005829">
    <property type="term" value="C:cytosol"/>
    <property type="evidence" value="ECO:0007669"/>
    <property type="project" value="TreeGrafter"/>
</dbReference>
<dbReference type="Pfam" id="PF11799">
    <property type="entry name" value="IMS_C"/>
    <property type="match status" value="1"/>
</dbReference>
<keyword evidence="3" id="KW-0548">Nucleotidyltransferase</keyword>
<keyword evidence="5" id="KW-0808">Transferase</keyword>
<dbReference type="Pfam" id="PF00817">
    <property type="entry name" value="IMS"/>
    <property type="match status" value="1"/>
</dbReference>
<dbReference type="SUPFAM" id="SSF56672">
    <property type="entry name" value="DNA/RNA polymerases"/>
    <property type="match status" value="1"/>
</dbReference>
<dbReference type="GO" id="GO:0003684">
    <property type="term" value="F:damaged DNA binding"/>
    <property type="evidence" value="ECO:0007669"/>
    <property type="project" value="InterPro"/>
</dbReference>
<dbReference type="SUPFAM" id="SSF100879">
    <property type="entry name" value="Lesion bypass DNA polymerase (Y-family), little finger domain"/>
    <property type="match status" value="1"/>
</dbReference>
<dbReference type="PANTHER" id="PTHR11076:SF35">
    <property type="entry name" value="DNA REPAIR PROTEIN HOMOLOG YOBH"/>
    <property type="match status" value="1"/>
</dbReference>